<keyword evidence="2" id="KW-1185">Reference proteome</keyword>
<dbReference type="HOGENOM" id="CLU_1896955_0_0_1"/>
<dbReference type="AlphaFoldDB" id="K5VJX9"/>
<accession>K5VJX9</accession>
<evidence type="ECO:0000313" key="1">
    <source>
        <dbReference type="EMBL" id="EKM51673.1"/>
    </source>
</evidence>
<organism evidence="1 2">
    <name type="scientific">Phanerochaete carnosa (strain HHB-10118-sp)</name>
    <name type="common">White-rot fungus</name>
    <name type="synonym">Peniophora carnosa</name>
    <dbReference type="NCBI Taxonomy" id="650164"/>
    <lineage>
        <taxon>Eukaryota</taxon>
        <taxon>Fungi</taxon>
        <taxon>Dikarya</taxon>
        <taxon>Basidiomycota</taxon>
        <taxon>Agaricomycotina</taxon>
        <taxon>Agaricomycetes</taxon>
        <taxon>Polyporales</taxon>
        <taxon>Phanerochaetaceae</taxon>
        <taxon>Phanerochaete</taxon>
    </lineage>
</organism>
<dbReference type="EMBL" id="JH930476">
    <property type="protein sequence ID" value="EKM51673.1"/>
    <property type="molecule type" value="Genomic_DNA"/>
</dbReference>
<dbReference type="InParanoid" id="K5VJX9"/>
<evidence type="ECO:0000313" key="2">
    <source>
        <dbReference type="Proteomes" id="UP000008370"/>
    </source>
</evidence>
<reference evidence="1 2" key="1">
    <citation type="journal article" date="2012" name="BMC Genomics">
        <title>Comparative genomics of the white-rot fungi, Phanerochaete carnosa and P. chrysosporium, to elucidate the genetic basis of the distinct wood types they colonize.</title>
        <authorList>
            <person name="Suzuki H."/>
            <person name="MacDonald J."/>
            <person name="Syed K."/>
            <person name="Salamov A."/>
            <person name="Hori C."/>
            <person name="Aerts A."/>
            <person name="Henrissat B."/>
            <person name="Wiebenga A."/>
            <person name="vanKuyk P.A."/>
            <person name="Barry K."/>
            <person name="Lindquist E."/>
            <person name="LaButti K."/>
            <person name="Lapidus A."/>
            <person name="Lucas S."/>
            <person name="Coutinho P."/>
            <person name="Gong Y."/>
            <person name="Samejima M."/>
            <person name="Mahadevan R."/>
            <person name="Abou-Zaid M."/>
            <person name="de Vries R.P."/>
            <person name="Igarashi K."/>
            <person name="Yadav J.S."/>
            <person name="Grigoriev I.V."/>
            <person name="Master E.R."/>
        </authorList>
    </citation>
    <scope>NUCLEOTIDE SEQUENCE [LARGE SCALE GENOMIC DNA]</scope>
    <source>
        <strain evidence="1 2">HHB-10118-sp</strain>
    </source>
</reference>
<dbReference type="KEGG" id="pco:PHACADRAFT_261956"/>
<proteinExistence type="predicted"/>
<dbReference type="GeneID" id="18918141"/>
<name>K5VJX9_PHACS</name>
<dbReference type="Proteomes" id="UP000008370">
    <property type="component" value="Unassembled WGS sequence"/>
</dbReference>
<protein>
    <submittedName>
        <fullName evidence="1">Uncharacterized protein</fullName>
    </submittedName>
</protein>
<sequence>MAKAFAWASLNSIRGFDDFRSVCLWLLLSLVRVSKPMCRGQRTRLHPWIIRSSSACVHFLLMPVEGSTVSDLLCVCDSVDDGEDWLTVKDGTHGLSSGESRAISSHASRTVYRLWPSYGAYAFLNGSCSTRSVW</sequence>
<gene>
    <name evidence="1" type="ORF">PHACADRAFT_261956</name>
</gene>
<dbReference type="RefSeq" id="XP_007399480.1">
    <property type="nucleotide sequence ID" value="XM_007399418.1"/>
</dbReference>